<dbReference type="InterPro" id="IPR048034">
    <property type="entry name" value="CopL-like"/>
</dbReference>
<dbReference type="Proteomes" id="UP000321248">
    <property type="component" value="Unassembled WGS sequence"/>
</dbReference>
<accession>A0A5C8KUC0</accession>
<gene>
    <name evidence="1" type="ORF">FU658_06275</name>
</gene>
<protein>
    <submittedName>
        <fullName evidence="1">CopL family metal-binding regulatory protein</fullName>
    </submittedName>
</protein>
<comment type="caution">
    <text evidence="1">The sequence shown here is derived from an EMBL/GenBank/DDBJ whole genome shotgun (WGS) entry which is preliminary data.</text>
</comment>
<dbReference type="NCBIfam" id="NF033807">
    <property type="entry name" value="CopL_fam"/>
    <property type="match status" value="1"/>
</dbReference>
<organism evidence="1 2">
    <name type="scientific">Alkalisalibacterium limincola</name>
    <dbReference type="NCBI Taxonomy" id="2699169"/>
    <lineage>
        <taxon>Bacteria</taxon>
        <taxon>Pseudomonadati</taxon>
        <taxon>Pseudomonadota</taxon>
        <taxon>Gammaproteobacteria</taxon>
        <taxon>Lysobacterales</taxon>
        <taxon>Lysobacteraceae</taxon>
        <taxon>Alkalisalibacterium</taxon>
    </lineage>
</organism>
<evidence type="ECO:0000313" key="2">
    <source>
        <dbReference type="Proteomes" id="UP000321248"/>
    </source>
</evidence>
<name>A0A5C8KUC0_9GAMM</name>
<keyword evidence="2" id="KW-1185">Reference proteome</keyword>
<reference evidence="1 2" key="1">
    <citation type="submission" date="2019-08" db="EMBL/GenBank/DDBJ databases">
        <authorList>
            <person name="Karlyshev A.V."/>
        </authorList>
    </citation>
    <scope>NUCLEOTIDE SEQUENCE [LARGE SCALE GENOMIC DNA]</scope>
    <source>
        <strain evidence="1 2">Alg18-2.2</strain>
    </source>
</reference>
<dbReference type="AlphaFoldDB" id="A0A5C8KUC0"/>
<evidence type="ECO:0000313" key="1">
    <source>
        <dbReference type="EMBL" id="TXK64491.1"/>
    </source>
</evidence>
<sequence>MGRPILDSAAPLEFARREAAAYTPKMPALSANLIRLLLLLALAFSGWAPAAHAHVKGPAAAAGADQVAGLPDCHERTERLGGAGEACGDCCDVGSCQGCSCAMACGTALPLSSASPAGWIASPALWPGPAGATRARPFGSPLRPPIA</sequence>
<proteinExistence type="predicted"/>
<dbReference type="EMBL" id="VRTS01000003">
    <property type="protein sequence ID" value="TXK64491.1"/>
    <property type="molecule type" value="Genomic_DNA"/>
</dbReference>
<dbReference type="RefSeq" id="WP_147891302.1">
    <property type="nucleotide sequence ID" value="NZ_VRTS01000003.1"/>
</dbReference>